<sequence length="321" mass="34083">MPFQPGAGLAAELLNLDPLGPDLSTRGPEGDIAVSFEFFPPKTDKMAAALHQTARGLAPLGPRFVSVTYGAGGSTRERTLAATAVLAQEAGAPVAGHLTCVNATRAEVDDVARTYWAQGVRHIVALRGDPPAQNGQTSGARFIPTPGGYENAAALVRGLRQIAPFEISVAAYPETHPEAASAQADLDNLKAKLDAGATRAITQFFFEARTFLRFRDRVAAAGITAEIVPGILPISNIEQAYTFAAQCGAHIPLWMRRLFDGLDAHPETRSLVTTAVAGELCRQLRAEGVTHFHFYTLNKTAPSAALCRLLGRHPCPENAPA</sequence>
<evidence type="ECO:0000256" key="6">
    <source>
        <dbReference type="ARBA" id="ARBA00022827"/>
    </source>
</evidence>
<dbReference type="Gene3D" id="3.20.20.220">
    <property type="match status" value="1"/>
</dbReference>
<comment type="pathway">
    <text evidence="10">Amino-acid biosynthesis; L-methionine biosynthesis via de novo pathway.</text>
</comment>
<comment type="catalytic activity">
    <reaction evidence="11">
        <text>(6S)-5-methyl-5,6,7,8-tetrahydrofolate + NAD(+) = (6R)-5,10-methylene-5,6,7,8-tetrahydrofolate + NADH + H(+)</text>
        <dbReference type="Rhea" id="RHEA:19821"/>
        <dbReference type="ChEBI" id="CHEBI:15378"/>
        <dbReference type="ChEBI" id="CHEBI:15636"/>
        <dbReference type="ChEBI" id="CHEBI:18608"/>
        <dbReference type="ChEBI" id="CHEBI:57540"/>
        <dbReference type="ChEBI" id="CHEBI:57945"/>
        <dbReference type="EC" id="1.5.1.54"/>
    </reaction>
    <physiologicalReaction direction="right-to-left" evidence="11">
        <dbReference type="Rhea" id="RHEA:19823"/>
    </physiologicalReaction>
</comment>
<dbReference type="PANTHER" id="PTHR45754:SF3">
    <property type="entry name" value="METHYLENETETRAHYDROFOLATE REDUCTASE (NADPH)"/>
    <property type="match status" value="1"/>
</dbReference>
<comment type="pathway">
    <text evidence="2 12">One-carbon metabolism; tetrahydrofolate interconversion.</text>
</comment>
<keyword evidence="6 12" id="KW-0274">FAD</keyword>
<keyword evidence="9" id="KW-0486">Methionine biosynthesis</keyword>
<keyword evidence="5 12" id="KW-0285">Flavoprotein</keyword>
<dbReference type="EMBL" id="JAFVMG010000012">
    <property type="protein sequence ID" value="MBO1328988.1"/>
    <property type="molecule type" value="Genomic_DNA"/>
</dbReference>
<evidence type="ECO:0000313" key="13">
    <source>
        <dbReference type="EMBL" id="MBO1328988.1"/>
    </source>
</evidence>
<comment type="similarity">
    <text evidence="3 12">Belongs to the methylenetetrahydrofolate reductase family.</text>
</comment>
<protein>
    <recommendedName>
        <fullName evidence="12">Methylenetetrahydrofolate reductase</fullName>
        <ecNumber evidence="12">1.5.1.54</ecNumber>
    </recommendedName>
</protein>
<dbReference type="CDD" id="cd00537">
    <property type="entry name" value="MTHFR"/>
    <property type="match status" value="1"/>
</dbReference>
<reference evidence="13 14" key="1">
    <citation type="submission" date="2021-03" db="EMBL/GenBank/DDBJ databases">
        <title>The complete genome sequence of Acetobacter suratthaniensis TBRC 1719.</title>
        <authorList>
            <person name="Charoenyingcharoen P."/>
            <person name="Yukphan P."/>
        </authorList>
    </citation>
    <scope>NUCLEOTIDE SEQUENCE [LARGE SCALE GENOMIC DNA]</scope>
    <source>
        <strain evidence="13 14">TBRC 1719</strain>
    </source>
</reference>
<evidence type="ECO:0000256" key="7">
    <source>
        <dbReference type="ARBA" id="ARBA00023002"/>
    </source>
</evidence>
<accession>A0ABS3LNN1</accession>
<gene>
    <name evidence="13" type="primary">metF</name>
    <name evidence="13" type="ORF">J2D75_10955</name>
</gene>
<dbReference type="Pfam" id="PF02219">
    <property type="entry name" value="MTHFR"/>
    <property type="match status" value="1"/>
</dbReference>
<keyword evidence="7 12" id="KW-0560">Oxidoreductase</keyword>
<evidence type="ECO:0000256" key="5">
    <source>
        <dbReference type="ARBA" id="ARBA00022630"/>
    </source>
</evidence>
<organism evidence="13 14">
    <name type="scientific">Acetobacter suratthaniensis</name>
    <dbReference type="NCBI Taxonomy" id="1502841"/>
    <lineage>
        <taxon>Bacteria</taxon>
        <taxon>Pseudomonadati</taxon>
        <taxon>Pseudomonadota</taxon>
        <taxon>Alphaproteobacteria</taxon>
        <taxon>Acetobacterales</taxon>
        <taxon>Acetobacteraceae</taxon>
        <taxon>Acetobacter</taxon>
    </lineage>
</organism>
<dbReference type="InterPro" id="IPR003171">
    <property type="entry name" value="Mehydrof_redctse-like"/>
</dbReference>
<dbReference type="InterPro" id="IPR004620">
    <property type="entry name" value="MTHF_reductase_bac"/>
</dbReference>
<dbReference type="GO" id="GO:0004489">
    <property type="term" value="F:methylenetetrahydrofolate reductase [NAD(P)H] activity"/>
    <property type="evidence" value="ECO:0007669"/>
    <property type="project" value="UniProtKB-EC"/>
</dbReference>
<evidence type="ECO:0000256" key="12">
    <source>
        <dbReference type="RuleBase" id="RU003862"/>
    </source>
</evidence>
<dbReference type="SUPFAM" id="SSF51730">
    <property type="entry name" value="FAD-linked oxidoreductase"/>
    <property type="match status" value="1"/>
</dbReference>
<dbReference type="NCBIfam" id="TIGR00676">
    <property type="entry name" value="fadh2"/>
    <property type="match status" value="1"/>
</dbReference>
<dbReference type="Proteomes" id="UP000664399">
    <property type="component" value="Unassembled WGS sequence"/>
</dbReference>
<keyword evidence="4" id="KW-0028">Amino-acid biosynthesis</keyword>
<dbReference type="InterPro" id="IPR029041">
    <property type="entry name" value="FAD-linked_oxidoreductase-like"/>
</dbReference>
<evidence type="ECO:0000256" key="9">
    <source>
        <dbReference type="ARBA" id="ARBA00023167"/>
    </source>
</evidence>
<evidence type="ECO:0000256" key="10">
    <source>
        <dbReference type="ARBA" id="ARBA00034478"/>
    </source>
</evidence>
<evidence type="ECO:0000313" key="14">
    <source>
        <dbReference type="Proteomes" id="UP000664399"/>
    </source>
</evidence>
<proteinExistence type="inferred from homology"/>
<dbReference type="RefSeq" id="WP_207854861.1">
    <property type="nucleotide sequence ID" value="NZ_JAFVMG010000012.1"/>
</dbReference>
<dbReference type="PANTHER" id="PTHR45754">
    <property type="entry name" value="METHYLENETETRAHYDROFOLATE REDUCTASE"/>
    <property type="match status" value="1"/>
</dbReference>
<keyword evidence="8" id="KW-0520">NAD</keyword>
<evidence type="ECO:0000256" key="4">
    <source>
        <dbReference type="ARBA" id="ARBA00022605"/>
    </source>
</evidence>
<evidence type="ECO:0000256" key="8">
    <source>
        <dbReference type="ARBA" id="ARBA00023027"/>
    </source>
</evidence>
<comment type="caution">
    <text evidence="13">The sequence shown here is derived from an EMBL/GenBank/DDBJ whole genome shotgun (WGS) entry which is preliminary data.</text>
</comment>
<comment type="cofactor">
    <cofactor evidence="1 12">
        <name>FAD</name>
        <dbReference type="ChEBI" id="CHEBI:57692"/>
    </cofactor>
</comment>
<evidence type="ECO:0000256" key="11">
    <source>
        <dbReference type="ARBA" id="ARBA00048628"/>
    </source>
</evidence>
<dbReference type="EC" id="1.5.1.54" evidence="12"/>
<name>A0ABS3LNN1_9PROT</name>
<evidence type="ECO:0000256" key="2">
    <source>
        <dbReference type="ARBA" id="ARBA00004777"/>
    </source>
</evidence>
<evidence type="ECO:0000256" key="1">
    <source>
        <dbReference type="ARBA" id="ARBA00001974"/>
    </source>
</evidence>
<keyword evidence="14" id="KW-1185">Reference proteome</keyword>
<evidence type="ECO:0000256" key="3">
    <source>
        <dbReference type="ARBA" id="ARBA00006743"/>
    </source>
</evidence>